<gene>
    <name evidence="3" type="ORF">RFI_09414</name>
</gene>
<feature type="non-terminal residue" evidence="3">
    <location>
        <position position="1"/>
    </location>
</feature>
<evidence type="ECO:0000256" key="1">
    <source>
        <dbReference type="SAM" id="Coils"/>
    </source>
</evidence>
<dbReference type="Proteomes" id="UP000023152">
    <property type="component" value="Unassembled WGS sequence"/>
</dbReference>
<feature type="compositionally biased region" description="Low complexity" evidence="2">
    <location>
        <begin position="106"/>
        <end position="123"/>
    </location>
</feature>
<keyword evidence="4" id="KW-1185">Reference proteome</keyword>
<accession>X6NQT1</accession>
<dbReference type="AlphaFoldDB" id="X6NQT1"/>
<sequence length="231" mass="26533">ALKDRSELLIRERDDVKKQKEQWQHLVDEQKQRAEMFRKQQEDLDKRHQEVLDLHRSVTEERKKLHDEKKRFINERHKWEKEKNKLWKRDSGSIQELAAKQKAFTNVSSSPSSSSSVNPNSNPMAPSLKPVSGLSKHRRSGSTNLQYDTLFMMGGSLKDARAMATSLGTVGSIPETGSEYPESEYADTIISDTITDLESLNSISDEEAEKDGHFNHKNKHHSLNLSISEYE</sequence>
<keyword evidence="1" id="KW-0175">Coiled coil</keyword>
<reference evidence="3 4" key="1">
    <citation type="journal article" date="2013" name="Curr. Biol.">
        <title>The Genome of the Foraminiferan Reticulomyxa filosa.</title>
        <authorList>
            <person name="Glockner G."/>
            <person name="Hulsmann N."/>
            <person name="Schleicher M."/>
            <person name="Noegel A.A."/>
            <person name="Eichinger L."/>
            <person name="Gallinger C."/>
            <person name="Pawlowski J."/>
            <person name="Sierra R."/>
            <person name="Euteneuer U."/>
            <person name="Pillet L."/>
            <person name="Moustafa A."/>
            <person name="Platzer M."/>
            <person name="Groth M."/>
            <person name="Szafranski K."/>
            <person name="Schliwa M."/>
        </authorList>
    </citation>
    <scope>NUCLEOTIDE SEQUENCE [LARGE SCALE GENOMIC DNA]</scope>
</reference>
<name>X6NQT1_RETFI</name>
<organism evidence="3 4">
    <name type="scientific">Reticulomyxa filosa</name>
    <dbReference type="NCBI Taxonomy" id="46433"/>
    <lineage>
        <taxon>Eukaryota</taxon>
        <taxon>Sar</taxon>
        <taxon>Rhizaria</taxon>
        <taxon>Retaria</taxon>
        <taxon>Foraminifera</taxon>
        <taxon>Monothalamids</taxon>
        <taxon>Reticulomyxidae</taxon>
        <taxon>Reticulomyxa</taxon>
    </lineage>
</organism>
<evidence type="ECO:0000256" key="2">
    <source>
        <dbReference type="SAM" id="MobiDB-lite"/>
    </source>
</evidence>
<dbReference type="EMBL" id="ASPP01007087">
    <property type="protein sequence ID" value="ETO27717.1"/>
    <property type="molecule type" value="Genomic_DNA"/>
</dbReference>
<comment type="caution">
    <text evidence="3">The sequence shown here is derived from an EMBL/GenBank/DDBJ whole genome shotgun (WGS) entry which is preliminary data.</text>
</comment>
<evidence type="ECO:0000313" key="4">
    <source>
        <dbReference type="Proteomes" id="UP000023152"/>
    </source>
</evidence>
<evidence type="ECO:0000313" key="3">
    <source>
        <dbReference type="EMBL" id="ETO27717.1"/>
    </source>
</evidence>
<proteinExistence type="predicted"/>
<protein>
    <submittedName>
        <fullName evidence="3">Uncharacterized protein</fullName>
    </submittedName>
</protein>
<feature type="region of interest" description="Disordered" evidence="2">
    <location>
        <begin position="201"/>
        <end position="231"/>
    </location>
</feature>
<feature type="region of interest" description="Disordered" evidence="2">
    <location>
        <begin position="103"/>
        <end position="140"/>
    </location>
</feature>
<feature type="coiled-coil region" evidence="1">
    <location>
        <begin position="13"/>
        <end position="82"/>
    </location>
</feature>